<dbReference type="Proteomes" id="UP000318571">
    <property type="component" value="Chromosome 8"/>
</dbReference>
<reference evidence="1 2" key="1">
    <citation type="journal article" date="2018" name="Nat. Ecol. Evol.">
        <title>Genomic signatures of mitonuclear coevolution across populations of Tigriopus californicus.</title>
        <authorList>
            <person name="Barreto F.S."/>
            <person name="Watson E.T."/>
            <person name="Lima T.G."/>
            <person name="Willett C.S."/>
            <person name="Edmands S."/>
            <person name="Li W."/>
            <person name="Burton R.S."/>
        </authorList>
    </citation>
    <scope>NUCLEOTIDE SEQUENCE [LARGE SCALE GENOMIC DNA]</scope>
    <source>
        <strain evidence="1 2">San Diego</strain>
    </source>
</reference>
<dbReference type="AlphaFoldDB" id="A0A553N845"/>
<organism evidence="1 2">
    <name type="scientific">Tigriopus californicus</name>
    <name type="common">Marine copepod</name>
    <dbReference type="NCBI Taxonomy" id="6832"/>
    <lineage>
        <taxon>Eukaryota</taxon>
        <taxon>Metazoa</taxon>
        <taxon>Ecdysozoa</taxon>
        <taxon>Arthropoda</taxon>
        <taxon>Crustacea</taxon>
        <taxon>Multicrustacea</taxon>
        <taxon>Hexanauplia</taxon>
        <taxon>Copepoda</taxon>
        <taxon>Harpacticoida</taxon>
        <taxon>Harpacticidae</taxon>
        <taxon>Tigriopus</taxon>
    </lineage>
</organism>
<keyword evidence="2" id="KW-1185">Reference proteome</keyword>
<evidence type="ECO:0000313" key="1">
    <source>
        <dbReference type="EMBL" id="TRY61612.1"/>
    </source>
</evidence>
<dbReference type="EMBL" id="VCGU01000459">
    <property type="protein sequence ID" value="TRY61612.1"/>
    <property type="molecule type" value="Genomic_DNA"/>
</dbReference>
<accession>A0A553N845</accession>
<sequence length="70" mass="7778">MADVHVVVEVLKANGQLLQVLQRRAMGQTLRMALNLVKEGQGHELEEHVQAHFFHGPVGGLFVVHVMPTE</sequence>
<proteinExistence type="predicted"/>
<comment type="caution">
    <text evidence="1">The sequence shown here is derived from an EMBL/GenBank/DDBJ whole genome shotgun (WGS) entry which is preliminary data.</text>
</comment>
<evidence type="ECO:0000313" key="2">
    <source>
        <dbReference type="Proteomes" id="UP000318571"/>
    </source>
</evidence>
<name>A0A553N845_TIGCA</name>
<gene>
    <name evidence="1" type="ORF">TCAL_07976</name>
</gene>
<protein>
    <submittedName>
        <fullName evidence="1">Uncharacterized protein</fullName>
    </submittedName>
</protein>